<organism evidence="8 9">
    <name type="scientific">Fusarium kuroshium</name>
    <dbReference type="NCBI Taxonomy" id="2010991"/>
    <lineage>
        <taxon>Eukaryota</taxon>
        <taxon>Fungi</taxon>
        <taxon>Dikarya</taxon>
        <taxon>Ascomycota</taxon>
        <taxon>Pezizomycotina</taxon>
        <taxon>Sordariomycetes</taxon>
        <taxon>Hypocreomycetidae</taxon>
        <taxon>Hypocreales</taxon>
        <taxon>Nectriaceae</taxon>
        <taxon>Fusarium</taxon>
        <taxon>Fusarium solani species complex</taxon>
    </lineage>
</organism>
<keyword evidence="5" id="KW-0325">Glycoprotein</keyword>
<dbReference type="PRINTS" id="PR01036">
    <property type="entry name" value="TCRTETB"/>
</dbReference>
<feature type="transmembrane region" description="Helical" evidence="6">
    <location>
        <begin position="262"/>
        <end position="281"/>
    </location>
</feature>
<dbReference type="PANTHER" id="PTHR23501">
    <property type="entry name" value="MAJOR FACILITATOR SUPERFAMILY"/>
    <property type="match status" value="1"/>
</dbReference>
<feature type="domain" description="Major facilitator superfamily (MFS) profile" evidence="7">
    <location>
        <begin position="42"/>
        <end position="527"/>
    </location>
</feature>
<dbReference type="PROSITE" id="PS50850">
    <property type="entry name" value="MFS"/>
    <property type="match status" value="1"/>
</dbReference>
<dbReference type="Pfam" id="PF07690">
    <property type="entry name" value="MFS_1"/>
    <property type="match status" value="1"/>
</dbReference>
<evidence type="ECO:0000256" key="2">
    <source>
        <dbReference type="ARBA" id="ARBA00022692"/>
    </source>
</evidence>
<proteinExistence type="predicted"/>
<evidence type="ECO:0000256" key="1">
    <source>
        <dbReference type="ARBA" id="ARBA00004141"/>
    </source>
</evidence>
<dbReference type="AlphaFoldDB" id="A0A3M2RJ10"/>
<feature type="transmembrane region" description="Helical" evidence="6">
    <location>
        <begin position="302"/>
        <end position="322"/>
    </location>
</feature>
<feature type="transmembrane region" description="Helical" evidence="6">
    <location>
        <begin position="504"/>
        <end position="522"/>
    </location>
</feature>
<dbReference type="PANTHER" id="PTHR23501:SF94">
    <property type="entry name" value="MAJOR FACILITATOR SUPERFAMILY (MFS) PROFILE DOMAIN-CONTAINING PROTEIN"/>
    <property type="match status" value="1"/>
</dbReference>
<gene>
    <name evidence="8" type="ORF">CDV36_014012</name>
</gene>
<dbReference type="Gene3D" id="1.20.1250.20">
    <property type="entry name" value="MFS general substrate transporter like domains"/>
    <property type="match status" value="1"/>
</dbReference>
<keyword evidence="2 6" id="KW-0812">Transmembrane</keyword>
<dbReference type="SUPFAM" id="SSF103473">
    <property type="entry name" value="MFS general substrate transporter"/>
    <property type="match status" value="1"/>
</dbReference>
<dbReference type="Proteomes" id="UP000277212">
    <property type="component" value="Unassembled WGS sequence"/>
</dbReference>
<feature type="transmembrane region" description="Helical" evidence="6">
    <location>
        <begin position="342"/>
        <end position="360"/>
    </location>
</feature>
<evidence type="ECO:0000256" key="4">
    <source>
        <dbReference type="ARBA" id="ARBA00023136"/>
    </source>
</evidence>
<feature type="transmembrane region" description="Helical" evidence="6">
    <location>
        <begin position="44"/>
        <end position="67"/>
    </location>
</feature>
<dbReference type="OrthoDB" id="2351791at2759"/>
<accession>A0A3M2RJ10</accession>
<evidence type="ECO:0000313" key="9">
    <source>
        <dbReference type="Proteomes" id="UP000277212"/>
    </source>
</evidence>
<dbReference type="EMBL" id="NKUJ01000419">
    <property type="protein sequence ID" value="RMJ05330.1"/>
    <property type="molecule type" value="Genomic_DNA"/>
</dbReference>
<feature type="transmembrane region" description="Helical" evidence="6">
    <location>
        <begin position="228"/>
        <end position="250"/>
    </location>
</feature>
<dbReference type="InterPro" id="IPR011701">
    <property type="entry name" value="MFS"/>
</dbReference>
<keyword evidence="4 6" id="KW-0472">Membrane</keyword>
<dbReference type="InterPro" id="IPR036259">
    <property type="entry name" value="MFS_trans_sf"/>
</dbReference>
<comment type="caution">
    <text evidence="8">The sequence shown here is derived from an EMBL/GenBank/DDBJ whole genome shotgun (WGS) entry which is preliminary data.</text>
</comment>
<reference evidence="8 9" key="1">
    <citation type="submission" date="2017-06" db="EMBL/GenBank/DDBJ databases">
        <title>Comparative genomic analysis of Ambrosia Fusariam Clade fungi.</title>
        <authorList>
            <person name="Stajich J.E."/>
            <person name="Carrillo J."/>
            <person name="Kijimoto T."/>
            <person name="Eskalen A."/>
            <person name="O'Donnell K."/>
            <person name="Kasson M."/>
        </authorList>
    </citation>
    <scope>NUCLEOTIDE SEQUENCE [LARGE SCALE GENOMIC DNA]</scope>
    <source>
        <strain evidence="8">UCR3666</strain>
    </source>
</reference>
<feature type="transmembrane region" description="Helical" evidence="6">
    <location>
        <begin position="134"/>
        <end position="154"/>
    </location>
</feature>
<evidence type="ECO:0000256" key="6">
    <source>
        <dbReference type="SAM" id="Phobius"/>
    </source>
</evidence>
<evidence type="ECO:0000259" key="7">
    <source>
        <dbReference type="PROSITE" id="PS50850"/>
    </source>
</evidence>
<dbReference type="GO" id="GO:0005886">
    <property type="term" value="C:plasma membrane"/>
    <property type="evidence" value="ECO:0007669"/>
    <property type="project" value="TreeGrafter"/>
</dbReference>
<name>A0A3M2RJ10_9HYPO</name>
<keyword evidence="9" id="KW-1185">Reference proteome</keyword>
<feature type="transmembrane region" description="Helical" evidence="6">
    <location>
        <begin position="392"/>
        <end position="412"/>
    </location>
</feature>
<feature type="transmembrane region" description="Helical" evidence="6">
    <location>
        <begin position="109"/>
        <end position="128"/>
    </location>
</feature>
<feature type="transmembrane region" description="Helical" evidence="6">
    <location>
        <begin position="79"/>
        <end position="97"/>
    </location>
</feature>
<feature type="transmembrane region" description="Helical" evidence="6">
    <location>
        <begin position="166"/>
        <end position="190"/>
    </location>
</feature>
<sequence>MVLEANTRQQPLAFDSNRAADSYRFPGSSTRAWKPTSPQIRMMIILSLLAFMVALDSCIIVTALHAIAFDLELTTNESFWVGTSFLLSSAVTMPFVSSASDAFGRTKSLITSVVLFTLGTVFCCLAHSSPPLLIGRVFQGIGAGGIMSITLMIYADIVPLRDRPKWYGVVLASWAGGNCIGPALGGFIAQKTTWRWIFYVMFPFCILGITAIPWFFPKEHSLRSEQRVARLDWIGGVFFVSSTTLFLLSISWGGVQFEWSSAGTLAPLCLGSAGLIWTWFYEQRWAENPVLQQRLFTSASQLSTYICGSLQGIVLYGQLYYIPFYFTSVKTYLPLKTGVSTLPVMLIAVPSSIVAGVFVTRTKNYRLPIWIGWTLTAVGSGLTLLFDTNTRTSEWAAILVVVGFGHGAVLNAQSFATQAMCKHGDETLAAAMYTFTRQFGMALGVGIGGSAFQNAMSLKLRQMDLPTELAKDSEAYVTELHKLADGSTLKGQILEAYVFGFRGVYLFFTCISGLAFLLSLLMKHFDMDGEVDEQRGLDRSIGLTRHPYISPPMPQYLEVGSRDELLAQIADPPSALMIRRART</sequence>
<dbReference type="Gene3D" id="1.20.1720.10">
    <property type="entry name" value="Multidrug resistance protein D"/>
    <property type="match status" value="1"/>
</dbReference>
<evidence type="ECO:0000256" key="3">
    <source>
        <dbReference type="ARBA" id="ARBA00022989"/>
    </source>
</evidence>
<feature type="transmembrane region" description="Helical" evidence="6">
    <location>
        <begin position="367"/>
        <end position="386"/>
    </location>
</feature>
<evidence type="ECO:0000256" key="5">
    <source>
        <dbReference type="ARBA" id="ARBA00023180"/>
    </source>
</evidence>
<protein>
    <recommendedName>
        <fullName evidence="7">Major facilitator superfamily (MFS) profile domain-containing protein</fullName>
    </recommendedName>
</protein>
<feature type="transmembrane region" description="Helical" evidence="6">
    <location>
        <begin position="196"/>
        <end position="216"/>
    </location>
</feature>
<dbReference type="GO" id="GO:0022857">
    <property type="term" value="F:transmembrane transporter activity"/>
    <property type="evidence" value="ECO:0007669"/>
    <property type="project" value="InterPro"/>
</dbReference>
<evidence type="ECO:0000313" key="8">
    <source>
        <dbReference type="EMBL" id="RMJ05330.1"/>
    </source>
</evidence>
<comment type="subcellular location">
    <subcellularLocation>
        <location evidence="1">Membrane</location>
        <topology evidence="1">Multi-pass membrane protein</topology>
    </subcellularLocation>
</comment>
<dbReference type="InterPro" id="IPR020846">
    <property type="entry name" value="MFS_dom"/>
</dbReference>
<keyword evidence="3 6" id="KW-1133">Transmembrane helix</keyword>